<comment type="caution">
    <text evidence="1">The sequence shown here is derived from an EMBL/GenBank/DDBJ whole genome shotgun (WGS) entry which is preliminary data.</text>
</comment>
<sequence>MPTELHVYPGAFHASEHLAPEAALSRRIIETRLTALRNAHAPGRTLPREADLTLAR</sequence>
<evidence type="ECO:0008006" key="3">
    <source>
        <dbReference type="Google" id="ProtNLM"/>
    </source>
</evidence>
<organism evidence="1 2">
    <name type="scientific">Deinococcus rufus</name>
    <dbReference type="NCBI Taxonomy" id="2136097"/>
    <lineage>
        <taxon>Bacteria</taxon>
        <taxon>Thermotogati</taxon>
        <taxon>Deinococcota</taxon>
        <taxon>Deinococci</taxon>
        <taxon>Deinococcales</taxon>
        <taxon>Deinococcaceae</taxon>
        <taxon>Deinococcus</taxon>
    </lineage>
</organism>
<reference evidence="2" key="1">
    <citation type="journal article" date="2019" name="Int. J. Syst. Evol. Microbiol.">
        <title>The Global Catalogue of Microorganisms (GCM) 10K type strain sequencing project: providing services to taxonomists for standard genome sequencing and annotation.</title>
        <authorList>
            <consortium name="The Broad Institute Genomics Platform"/>
            <consortium name="The Broad Institute Genome Sequencing Center for Infectious Disease"/>
            <person name="Wu L."/>
            <person name="Ma J."/>
        </authorList>
    </citation>
    <scope>NUCLEOTIDE SEQUENCE [LARGE SCALE GENOMIC DNA]</scope>
    <source>
        <strain evidence="2">CCTCC AB 2017081</strain>
    </source>
</reference>
<dbReference type="RefSeq" id="WP_322473726.1">
    <property type="nucleotide sequence ID" value="NZ_JBHRZG010000002.1"/>
</dbReference>
<gene>
    <name evidence="1" type="ORF">ACFOSB_01980</name>
</gene>
<protein>
    <recommendedName>
        <fullName evidence="3">Alpha/beta hydrolase</fullName>
    </recommendedName>
</protein>
<evidence type="ECO:0000313" key="2">
    <source>
        <dbReference type="Proteomes" id="UP001595803"/>
    </source>
</evidence>
<evidence type="ECO:0000313" key="1">
    <source>
        <dbReference type="EMBL" id="MFC3831628.1"/>
    </source>
</evidence>
<name>A0ABV7Z5K2_9DEIO</name>
<dbReference type="Proteomes" id="UP001595803">
    <property type="component" value="Unassembled WGS sequence"/>
</dbReference>
<dbReference type="EMBL" id="JBHRZG010000002">
    <property type="protein sequence ID" value="MFC3831628.1"/>
    <property type="molecule type" value="Genomic_DNA"/>
</dbReference>
<proteinExistence type="predicted"/>
<keyword evidence="2" id="KW-1185">Reference proteome</keyword>
<accession>A0ABV7Z5K2</accession>